<dbReference type="InterPro" id="IPR051450">
    <property type="entry name" value="Gfo/Idh/MocA_Oxidoreductases"/>
</dbReference>
<dbReference type="Pfam" id="PF01408">
    <property type="entry name" value="GFO_IDH_MocA"/>
    <property type="match status" value="1"/>
</dbReference>
<name>A0A927BWP7_9BACL</name>
<accession>A0A927BWP7</accession>
<dbReference type="Proteomes" id="UP000621560">
    <property type="component" value="Unassembled WGS sequence"/>
</dbReference>
<dbReference type="Gene3D" id="3.40.50.720">
    <property type="entry name" value="NAD(P)-binding Rossmann-like Domain"/>
    <property type="match status" value="1"/>
</dbReference>
<dbReference type="SUPFAM" id="SSF55347">
    <property type="entry name" value="Glyceraldehyde-3-phosphate dehydrogenase-like, C-terminal domain"/>
    <property type="match status" value="1"/>
</dbReference>
<dbReference type="PANTHER" id="PTHR43377">
    <property type="entry name" value="BILIVERDIN REDUCTASE A"/>
    <property type="match status" value="1"/>
</dbReference>
<dbReference type="Gene3D" id="3.30.360.10">
    <property type="entry name" value="Dihydrodipicolinate Reductase, domain 2"/>
    <property type="match status" value="1"/>
</dbReference>
<feature type="domain" description="Gfo/Idh/MocA-like oxidoreductase N-terminal" evidence="2">
    <location>
        <begin position="4"/>
        <end position="124"/>
    </location>
</feature>
<evidence type="ECO:0000313" key="5">
    <source>
        <dbReference type="Proteomes" id="UP000621560"/>
    </source>
</evidence>
<organism evidence="4 5">
    <name type="scientific">Paenibacillus sabuli</name>
    <dbReference type="NCBI Taxonomy" id="2772509"/>
    <lineage>
        <taxon>Bacteria</taxon>
        <taxon>Bacillati</taxon>
        <taxon>Bacillota</taxon>
        <taxon>Bacilli</taxon>
        <taxon>Bacillales</taxon>
        <taxon>Paenibacillaceae</taxon>
        <taxon>Paenibacillus</taxon>
    </lineage>
</organism>
<evidence type="ECO:0000256" key="1">
    <source>
        <dbReference type="ARBA" id="ARBA00010928"/>
    </source>
</evidence>
<comment type="caution">
    <text evidence="4">The sequence shown here is derived from an EMBL/GenBank/DDBJ whole genome shotgun (WGS) entry which is preliminary data.</text>
</comment>
<keyword evidence="5" id="KW-1185">Reference proteome</keyword>
<dbReference type="PANTHER" id="PTHR43377:SF2">
    <property type="entry name" value="BINDING ROSSMANN FOLD OXIDOREDUCTASE, PUTATIVE (AFU_ORTHOLOGUE AFUA_4G00560)-RELATED"/>
    <property type="match status" value="1"/>
</dbReference>
<dbReference type="RefSeq" id="WP_190920822.1">
    <property type="nucleotide sequence ID" value="NZ_JACXIZ010000044.1"/>
</dbReference>
<dbReference type="EMBL" id="JACXIZ010000044">
    <property type="protein sequence ID" value="MBD2847717.1"/>
    <property type="molecule type" value="Genomic_DNA"/>
</dbReference>
<gene>
    <name evidence="4" type="ORF">IDH44_21200</name>
</gene>
<evidence type="ECO:0000313" key="4">
    <source>
        <dbReference type="EMBL" id="MBD2847717.1"/>
    </source>
</evidence>
<sequence>MEPITVVLIGAGMRGMIYTRHATDHPHELRVVGVADPDPDKRARCREVFGFDETHAYADWDALFAGPRIADAVFVCTQDRDHYEPALRALQAGYHVLLEKPMSPSWEECVALERQAAESDRLLAICHVLRYSPFFRTIKQAVTDGRIGRLMSIQHNENVGFLHYAHSYVRGKWRRSDESSPMILAKSCHDLDIMLWLADSPCRSVASYGGLSHFDETHAPPGAPTYCLDGCPVSDTCPYYAPNTYLRQEVGWMAASVSADTSYAARYAALRKGQYGRCVYRCDNDVVDHQVVSLDFANDVTASFTMSAFTAHTSRTLKLMGTEGELRATMASNEIEITRFGSGRRELVQLTDPGGHVGHGGGDARLVRDFVRAVRQYGSHDSLTSAAASVQSHLMAFAAERARLERRVVPLSEFTAPLN</sequence>
<feature type="domain" description="Gfo/Idh/MocA-like oxidoreductase C-terminal" evidence="3">
    <location>
        <begin position="139"/>
        <end position="410"/>
    </location>
</feature>
<dbReference type="InterPro" id="IPR000683">
    <property type="entry name" value="Gfo/Idh/MocA-like_OxRdtase_N"/>
</dbReference>
<dbReference type="SUPFAM" id="SSF51735">
    <property type="entry name" value="NAD(P)-binding Rossmann-fold domains"/>
    <property type="match status" value="1"/>
</dbReference>
<dbReference type="InterPro" id="IPR004104">
    <property type="entry name" value="Gfo/Idh/MocA-like_OxRdtase_C"/>
</dbReference>
<evidence type="ECO:0000259" key="3">
    <source>
        <dbReference type="Pfam" id="PF02894"/>
    </source>
</evidence>
<dbReference type="InterPro" id="IPR036291">
    <property type="entry name" value="NAD(P)-bd_dom_sf"/>
</dbReference>
<protein>
    <submittedName>
        <fullName evidence="4">Gfo/Idh/MocA family oxidoreductase</fullName>
    </submittedName>
</protein>
<proteinExistence type="inferred from homology"/>
<comment type="similarity">
    <text evidence="1">Belongs to the Gfo/Idh/MocA family.</text>
</comment>
<dbReference type="Pfam" id="PF02894">
    <property type="entry name" value="GFO_IDH_MocA_C"/>
    <property type="match status" value="1"/>
</dbReference>
<reference evidence="4" key="1">
    <citation type="submission" date="2020-09" db="EMBL/GenBank/DDBJ databases">
        <title>A novel bacterium of genus Paenibacillus, isolated from South China Sea.</title>
        <authorList>
            <person name="Huang H."/>
            <person name="Mo K."/>
            <person name="Hu Y."/>
        </authorList>
    </citation>
    <scope>NUCLEOTIDE SEQUENCE</scope>
    <source>
        <strain evidence="4">IB182496</strain>
    </source>
</reference>
<dbReference type="AlphaFoldDB" id="A0A927BWP7"/>
<evidence type="ECO:0000259" key="2">
    <source>
        <dbReference type="Pfam" id="PF01408"/>
    </source>
</evidence>
<dbReference type="GO" id="GO:0000166">
    <property type="term" value="F:nucleotide binding"/>
    <property type="evidence" value="ECO:0007669"/>
    <property type="project" value="InterPro"/>
</dbReference>